<evidence type="ECO:0000313" key="2">
    <source>
        <dbReference type="EMBL" id="KAF5335070.1"/>
    </source>
</evidence>
<organism evidence="2 3">
    <name type="scientific">Ephemerocybe angulata</name>
    <dbReference type="NCBI Taxonomy" id="980116"/>
    <lineage>
        <taxon>Eukaryota</taxon>
        <taxon>Fungi</taxon>
        <taxon>Dikarya</taxon>
        <taxon>Basidiomycota</taxon>
        <taxon>Agaricomycotina</taxon>
        <taxon>Agaricomycetes</taxon>
        <taxon>Agaricomycetidae</taxon>
        <taxon>Agaricales</taxon>
        <taxon>Agaricineae</taxon>
        <taxon>Psathyrellaceae</taxon>
        <taxon>Ephemerocybe</taxon>
    </lineage>
</organism>
<accession>A0A8H5C4D7</accession>
<dbReference type="SUPFAM" id="SSF56112">
    <property type="entry name" value="Protein kinase-like (PK-like)"/>
    <property type="match status" value="1"/>
</dbReference>
<gene>
    <name evidence="2" type="ORF">D9611_010835</name>
</gene>
<dbReference type="InterPro" id="IPR040976">
    <property type="entry name" value="Pkinase_fungal"/>
</dbReference>
<proteinExistence type="predicted"/>
<name>A0A8H5C4D7_9AGAR</name>
<dbReference type="Gene3D" id="1.10.510.10">
    <property type="entry name" value="Transferase(Phosphotransferase) domain 1"/>
    <property type="match status" value="1"/>
</dbReference>
<dbReference type="EMBL" id="JAACJK010000064">
    <property type="protein sequence ID" value="KAF5335070.1"/>
    <property type="molecule type" value="Genomic_DNA"/>
</dbReference>
<evidence type="ECO:0000259" key="1">
    <source>
        <dbReference type="Pfam" id="PF17667"/>
    </source>
</evidence>
<sequence>MSKRPVTFARLLDNVPKSTPHSQTAEALADSLEKNDFDPFTLLEFNEFLPIKKDSKTNLKQKEGVRKGEKEEEKLSEMSFTDLWAFKDEGDDGKASSKGTRAEHGIHERSTSISIGSLSVTEGEATTDTNAAVKLSSRELTRNLEEEFIKTVHEEFQGTDFLSDMKDLRPLGERIPDLSVMPAYKPLSSLTQQGDSEALLDAFRLLIYCHAMLWSIDVEQRDMNYGNFMVDPETGTNGTPKLCDFDLPHFRDRPLPSSYSTTGTWPFTATELSTEVARLGAIRRVYRHDVESFVTILVWTVLRCRNGVLVDDSPTKNWTDSMFVKCKAARETTLTRIMDGSLSKPAWVSDKFWKVVREAVAFMDGVVGMAQALRARKGKAEARGDEALLATADEELRRLDSMEFAHELSAWLLFENPRGVELADLLEVHIAGPESAAT</sequence>
<dbReference type="AlphaFoldDB" id="A0A8H5C4D7"/>
<dbReference type="OrthoDB" id="5569250at2759"/>
<protein>
    <recommendedName>
        <fullName evidence="1">Fungal-type protein kinase domain-containing protein</fullName>
    </recommendedName>
</protein>
<dbReference type="Proteomes" id="UP000541558">
    <property type="component" value="Unassembled WGS sequence"/>
</dbReference>
<feature type="domain" description="Fungal-type protein kinase" evidence="1">
    <location>
        <begin position="189"/>
        <end position="301"/>
    </location>
</feature>
<reference evidence="2 3" key="1">
    <citation type="journal article" date="2020" name="ISME J.">
        <title>Uncovering the hidden diversity of litter-decomposition mechanisms in mushroom-forming fungi.</title>
        <authorList>
            <person name="Floudas D."/>
            <person name="Bentzer J."/>
            <person name="Ahren D."/>
            <person name="Johansson T."/>
            <person name="Persson P."/>
            <person name="Tunlid A."/>
        </authorList>
    </citation>
    <scope>NUCLEOTIDE SEQUENCE [LARGE SCALE GENOMIC DNA]</scope>
    <source>
        <strain evidence="2 3">CBS 175.51</strain>
    </source>
</reference>
<dbReference type="InterPro" id="IPR011009">
    <property type="entry name" value="Kinase-like_dom_sf"/>
</dbReference>
<keyword evidence="3" id="KW-1185">Reference proteome</keyword>
<evidence type="ECO:0000313" key="3">
    <source>
        <dbReference type="Proteomes" id="UP000541558"/>
    </source>
</evidence>
<dbReference type="Pfam" id="PF17667">
    <property type="entry name" value="Pkinase_fungal"/>
    <property type="match status" value="1"/>
</dbReference>
<comment type="caution">
    <text evidence="2">The sequence shown here is derived from an EMBL/GenBank/DDBJ whole genome shotgun (WGS) entry which is preliminary data.</text>
</comment>